<proteinExistence type="predicted"/>
<protein>
    <submittedName>
        <fullName evidence="2">Carbohydrate-binding module 48 (Isoamylase N-terminal domain)</fullName>
    </submittedName>
</protein>
<comment type="caution">
    <text evidence="2">The sequence shown here is derived from an EMBL/GenBank/DDBJ whole genome shotgun (WGS) entry which is preliminary data.</text>
</comment>
<reference evidence="2" key="1">
    <citation type="submission" date="2017-07" db="EMBL/GenBank/DDBJ databases">
        <title>The cable genome - Insights into the physiology and evolution of filamentous bacteria capable of sulfide oxidation via long distance electron transfer.</title>
        <authorList>
            <person name="Thorup C."/>
            <person name="Bjerg J.T."/>
            <person name="Schreiber L."/>
            <person name="Nielsen L.P."/>
            <person name="Kjeldsen K.U."/>
            <person name="Boesen T."/>
            <person name="Boggild A."/>
            <person name="Meysman F."/>
            <person name="Geelhoed J."/>
            <person name="Schramm A."/>
        </authorList>
    </citation>
    <scope>NUCLEOTIDE SEQUENCE [LARGE SCALE GENOMIC DNA]</scope>
    <source>
        <strain evidence="2">GS</strain>
    </source>
</reference>
<dbReference type="CDD" id="cd07184">
    <property type="entry name" value="E_set_Isoamylase_like_N"/>
    <property type="match status" value="1"/>
</dbReference>
<dbReference type="Proteomes" id="UP000316238">
    <property type="component" value="Unassembled WGS sequence"/>
</dbReference>
<accession>A0A521FZR3</accession>
<name>A0A521FZR3_9BACT</name>
<dbReference type="SUPFAM" id="SSF81296">
    <property type="entry name" value="E set domains"/>
    <property type="match status" value="1"/>
</dbReference>
<keyword evidence="3" id="KW-1185">Reference proteome</keyword>
<dbReference type="InterPro" id="IPR014756">
    <property type="entry name" value="Ig_E-set"/>
</dbReference>
<dbReference type="Gene3D" id="2.60.40.10">
    <property type="entry name" value="Immunoglobulins"/>
    <property type="match status" value="1"/>
</dbReference>
<dbReference type="GO" id="GO:0004553">
    <property type="term" value="F:hydrolase activity, hydrolyzing O-glycosyl compounds"/>
    <property type="evidence" value="ECO:0007669"/>
    <property type="project" value="InterPro"/>
</dbReference>
<evidence type="ECO:0000313" key="3">
    <source>
        <dbReference type="Proteomes" id="UP000316238"/>
    </source>
</evidence>
<sequence>MLKKSYTATGKKCRVTFHYPNHEQVASAALAGEFNGWSVTETPMHLLKTGVLSISVTLDAGREYAFRYVLNGQHWVNDPEADKYVRNEFGEENSVVVV</sequence>
<dbReference type="Pfam" id="PF02922">
    <property type="entry name" value="CBM_48"/>
    <property type="match status" value="1"/>
</dbReference>
<evidence type="ECO:0000259" key="1">
    <source>
        <dbReference type="Pfam" id="PF02922"/>
    </source>
</evidence>
<dbReference type="EMBL" id="NQJD01000039">
    <property type="protein sequence ID" value="TAA74111.1"/>
    <property type="molecule type" value="Genomic_DNA"/>
</dbReference>
<dbReference type="GO" id="GO:0005975">
    <property type="term" value="P:carbohydrate metabolic process"/>
    <property type="evidence" value="ECO:0007669"/>
    <property type="project" value="InterPro"/>
</dbReference>
<dbReference type="InterPro" id="IPR013783">
    <property type="entry name" value="Ig-like_fold"/>
</dbReference>
<dbReference type="AlphaFoldDB" id="A0A521FZR3"/>
<gene>
    <name evidence="2" type="ORF">CDV28_13910</name>
</gene>
<dbReference type="InterPro" id="IPR004193">
    <property type="entry name" value="Glyco_hydro_13_N"/>
</dbReference>
<evidence type="ECO:0000313" key="2">
    <source>
        <dbReference type="EMBL" id="TAA74111.1"/>
    </source>
</evidence>
<feature type="domain" description="Glycoside hydrolase family 13 N-terminal" evidence="1">
    <location>
        <begin position="27"/>
        <end position="79"/>
    </location>
</feature>
<organism evidence="2 3">
    <name type="scientific">Candidatus Electronema aureum</name>
    <dbReference type="NCBI Taxonomy" id="2005002"/>
    <lineage>
        <taxon>Bacteria</taxon>
        <taxon>Pseudomonadati</taxon>
        <taxon>Thermodesulfobacteriota</taxon>
        <taxon>Desulfobulbia</taxon>
        <taxon>Desulfobulbales</taxon>
        <taxon>Desulfobulbaceae</taxon>
        <taxon>Candidatus Electronema</taxon>
    </lineage>
</organism>